<dbReference type="Gene3D" id="2.30.130.30">
    <property type="entry name" value="Hypothetical protein"/>
    <property type="match status" value="1"/>
</dbReference>
<comment type="caution">
    <text evidence="2">The sequence shown here is derived from an EMBL/GenBank/DDBJ whole genome shotgun (WGS) entry which is preliminary data.</text>
</comment>
<accession>A0ABW0XC26</accession>
<protein>
    <submittedName>
        <fullName evidence="2">ASCH domain-containing protein</fullName>
    </submittedName>
</protein>
<proteinExistence type="predicted"/>
<dbReference type="Pfam" id="PF04266">
    <property type="entry name" value="ASCH"/>
    <property type="match status" value="1"/>
</dbReference>
<sequence>MNEHRLHLLPEYFELVASGVKAVEVRVATPAKAAIRPGDTITFHSDHGRRVECEVTRVDRYPDFAALLAHEDPATITPATADPDAVLAALRGIYPPEKEQLGALALGITLLPDGRST</sequence>
<dbReference type="InterPro" id="IPR007374">
    <property type="entry name" value="ASCH_domain"/>
</dbReference>
<dbReference type="RefSeq" id="WP_380227674.1">
    <property type="nucleotide sequence ID" value="NZ_JBHSOF010000034.1"/>
</dbReference>
<feature type="domain" description="ASCH" evidence="1">
    <location>
        <begin position="7"/>
        <end position="108"/>
    </location>
</feature>
<dbReference type="Proteomes" id="UP001595975">
    <property type="component" value="Unassembled WGS sequence"/>
</dbReference>
<evidence type="ECO:0000259" key="1">
    <source>
        <dbReference type="Pfam" id="PF04266"/>
    </source>
</evidence>
<dbReference type="SUPFAM" id="SSF88697">
    <property type="entry name" value="PUA domain-like"/>
    <property type="match status" value="1"/>
</dbReference>
<evidence type="ECO:0000313" key="2">
    <source>
        <dbReference type="EMBL" id="MFC5666001.1"/>
    </source>
</evidence>
<dbReference type="InterPro" id="IPR015947">
    <property type="entry name" value="PUA-like_sf"/>
</dbReference>
<name>A0ABW0XC26_9ACTN</name>
<gene>
    <name evidence="2" type="ORF">ACFP3U_23860</name>
</gene>
<keyword evidence="3" id="KW-1185">Reference proteome</keyword>
<organism evidence="2 3">
    <name type="scientific">Kitasatospora misakiensis</name>
    <dbReference type="NCBI Taxonomy" id="67330"/>
    <lineage>
        <taxon>Bacteria</taxon>
        <taxon>Bacillati</taxon>
        <taxon>Actinomycetota</taxon>
        <taxon>Actinomycetes</taxon>
        <taxon>Kitasatosporales</taxon>
        <taxon>Streptomycetaceae</taxon>
        <taxon>Kitasatospora</taxon>
    </lineage>
</organism>
<reference evidence="3" key="1">
    <citation type="journal article" date="2019" name="Int. J. Syst. Evol. Microbiol.">
        <title>The Global Catalogue of Microorganisms (GCM) 10K type strain sequencing project: providing services to taxonomists for standard genome sequencing and annotation.</title>
        <authorList>
            <consortium name="The Broad Institute Genomics Platform"/>
            <consortium name="The Broad Institute Genome Sequencing Center for Infectious Disease"/>
            <person name="Wu L."/>
            <person name="Ma J."/>
        </authorList>
    </citation>
    <scope>NUCLEOTIDE SEQUENCE [LARGE SCALE GENOMIC DNA]</scope>
    <source>
        <strain evidence="3">CGMCC 4.1437</strain>
    </source>
</reference>
<dbReference type="EMBL" id="JBHSOF010000034">
    <property type="protein sequence ID" value="MFC5666001.1"/>
    <property type="molecule type" value="Genomic_DNA"/>
</dbReference>
<evidence type="ECO:0000313" key="3">
    <source>
        <dbReference type="Proteomes" id="UP001595975"/>
    </source>
</evidence>